<gene>
    <name evidence="2" type="ORF">QYF68_21365</name>
</gene>
<feature type="region of interest" description="Disordered" evidence="1">
    <location>
        <begin position="1"/>
        <end position="33"/>
    </location>
</feature>
<comment type="caution">
    <text evidence="2">The sequence shown here is derived from an EMBL/GenBank/DDBJ whole genome shotgun (WGS) entry which is preliminary data.</text>
</comment>
<sequence length="117" mass="12414">MLVTGGQSVAGQYPGDAVGERGGDAERRRADGDAVDLLDGRAQDCDRCAEISRSAGDSVRRNVGGVVDDLPDRLPVYRAGRDALRAQLGAERGVRIGEQVDQAPGPSITRLRHAGYR</sequence>
<dbReference type="Proteomes" id="UP001172687">
    <property type="component" value="Unassembled WGS sequence"/>
</dbReference>
<evidence type="ECO:0000313" key="2">
    <source>
        <dbReference type="EMBL" id="MDN4520351.1"/>
    </source>
</evidence>
<name>A0ABT8HHV7_MYCAO</name>
<protein>
    <submittedName>
        <fullName evidence="2">Uncharacterized protein</fullName>
    </submittedName>
</protein>
<evidence type="ECO:0000256" key="1">
    <source>
        <dbReference type="SAM" id="MobiDB-lite"/>
    </source>
</evidence>
<feature type="compositionally biased region" description="Polar residues" evidence="1">
    <location>
        <begin position="1"/>
        <end position="10"/>
    </location>
</feature>
<dbReference type="RefSeq" id="WP_208675171.1">
    <property type="nucleotide sequence ID" value="NZ_CP070380.1"/>
</dbReference>
<dbReference type="EMBL" id="JAUHTC010000074">
    <property type="protein sequence ID" value="MDN4520351.1"/>
    <property type="molecule type" value="Genomic_DNA"/>
</dbReference>
<keyword evidence="3" id="KW-1185">Reference proteome</keyword>
<proteinExistence type="predicted"/>
<feature type="region of interest" description="Disordered" evidence="1">
    <location>
        <begin position="97"/>
        <end position="117"/>
    </location>
</feature>
<evidence type="ECO:0000313" key="3">
    <source>
        <dbReference type="Proteomes" id="UP001172687"/>
    </source>
</evidence>
<reference evidence="2" key="1">
    <citation type="submission" date="2023-07" db="EMBL/GenBank/DDBJ databases">
        <title>Degradation of tert-butanol by M. austroafricanum TBA100.</title>
        <authorList>
            <person name="Helbich S."/>
            <person name="Vainshtein Y."/>
        </authorList>
    </citation>
    <scope>NUCLEOTIDE SEQUENCE</scope>
    <source>
        <strain evidence="2">TBA100</strain>
    </source>
</reference>
<accession>A0ABT8HHV7</accession>
<feature type="compositionally biased region" description="Basic and acidic residues" evidence="1">
    <location>
        <begin position="18"/>
        <end position="33"/>
    </location>
</feature>
<organism evidence="2 3">
    <name type="scientific">Mycolicibacterium austroafricanum</name>
    <name type="common">Mycobacterium austroafricanum</name>
    <dbReference type="NCBI Taxonomy" id="39687"/>
    <lineage>
        <taxon>Bacteria</taxon>
        <taxon>Bacillati</taxon>
        <taxon>Actinomycetota</taxon>
        <taxon>Actinomycetes</taxon>
        <taxon>Mycobacteriales</taxon>
        <taxon>Mycobacteriaceae</taxon>
        <taxon>Mycolicibacterium</taxon>
    </lineage>
</organism>